<dbReference type="InterPro" id="IPR018679">
    <property type="entry name" value="DUF2161"/>
</dbReference>
<reference evidence="1 2" key="1">
    <citation type="submission" date="2020-05" db="EMBL/GenBank/DDBJ databases">
        <title>Azospirillum oleiclasticum sp. nov, a nitrogen-fixing and heavy crude oil-emulsifying bacterium isolated from the crude oil of Yumen Oilfield.</title>
        <authorList>
            <person name="Wu D."/>
            <person name="Cai M."/>
            <person name="Zhang X."/>
        </authorList>
    </citation>
    <scope>NUCLEOTIDE SEQUENCE [LARGE SCALE GENOMIC DNA]</scope>
    <source>
        <strain evidence="1 2">ROY-1-1-2</strain>
    </source>
</reference>
<protein>
    <submittedName>
        <fullName evidence="1">Uncharacterized protein</fullName>
    </submittedName>
</protein>
<accession>A0ABX2T1B4</accession>
<dbReference type="EMBL" id="JABFDB010000001">
    <property type="protein sequence ID" value="NYZ18105.1"/>
    <property type="molecule type" value="Genomic_DNA"/>
</dbReference>
<keyword evidence="2" id="KW-1185">Reference proteome</keyword>
<dbReference type="Pfam" id="PF09929">
    <property type="entry name" value="DUF2161"/>
    <property type="match status" value="1"/>
</dbReference>
<comment type="caution">
    <text evidence="1">The sequence shown here is derived from an EMBL/GenBank/DDBJ whole genome shotgun (WGS) entry which is preliminary data.</text>
</comment>
<proteinExistence type="predicted"/>
<dbReference type="RefSeq" id="WP_180279878.1">
    <property type="nucleotide sequence ID" value="NZ_JABFDB010000001.1"/>
</dbReference>
<evidence type="ECO:0000313" key="2">
    <source>
        <dbReference type="Proteomes" id="UP000584642"/>
    </source>
</evidence>
<evidence type="ECO:0000313" key="1">
    <source>
        <dbReference type="EMBL" id="NYZ18105.1"/>
    </source>
</evidence>
<sequence>MTTGPETDLYGPVKDLLEAQGYAVKGEVGGCDLLAVRGDEPPVIVELKRRFTLDLVLQGVNRLAVTDLVYLAVPQPGRRTSPSPYDSDIRKLCRRLGVGLLVVDPARAAGHRVDVLCDPTPYAPRRDRKRLGRLLGEHRRRVGDPNRGGSTRQPIVTAYRQDALRCARLLQVQGTMTLAALRAAGAPADVATILRRDVYAWFERVGRGTYRLREEGARALDSFRHALDP</sequence>
<gene>
    <name evidence="1" type="ORF">HND93_00150</name>
</gene>
<organism evidence="1 2">
    <name type="scientific">Azospirillum oleiclasticum</name>
    <dbReference type="NCBI Taxonomy" id="2735135"/>
    <lineage>
        <taxon>Bacteria</taxon>
        <taxon>Pseudomonadati</taxon>
        <taxon>Pseudomonadota</taxon>
        <taxon>Alphaproteobacteria</taxon>
        <taxon>Rhodospirillales</taxon>
        <taxon>Azospirillaceae</taxon>
        <taxon>Azospirillum</taxon>
    </lineage>
</organism>
<dbReference type="Proteomes" id="UP000584642">
    <property type="component" value="Unassembled WGS sequence"/>
</dbReference>
<name>A0ABX2T1B4_9PROT</name>